<evidence type="ECO:0000256" key="2">
    <source>
        <dbReference type="ARBA" id="ARBA00022614"/>
    </source>
</evidence>
<evidence type="ECO:0000256" key="1">
    <source>
        <dbReference type="ARBA" id="ARBA00008894"/>
    </source>
</evidence>
<dbReference type="InterPro" id="IPR036388">
    <property type="entry name" value="WH-like_DNA-bd_sf"/>
</dbReference>
<dbReference type="GO" id="GO:0006952">
    <property type="term" value="P:defense response"/>
    <property type="evidence" value="ECO:0007669"/>
    <property type="project" value="UniProtKB-KW"/>
</dbReference>
<reference evidence="7" key="2">
    <citation type="submission" date="2023-04" db="EMBL/GenBank/DDBJ databases">
        <authorList>
            <person name="Bruccoleri R.E."/>
            <person name="Oakeley E.J."/>
            <person name="Faust A.-M."/>
            <person name="Dessus-Babus S."/>
            <person name="Altorfer M."/>
            <person name="Burckhardt D."/>
            <person name="Oertli M."/>
            <person name="Naumann U."/>
            <person name="Petersen F."/>
            <person name="Wong J."/>
        </authorList>
    </citation>
    <scope>NUCLEOTIDE SEQUENCE</scope>
    <source>
        <strain evidence="7">GSM-AAB239-AS_SAM_17_03QT</strain>
        <tissue evidence="7">Leaf</tissue>
    </source>
</reference>
<dbReference type="PRINTS" id="PR00364">
    <property type="entry name" value="DISEASERSIST"/>
</dbReference>
<dbReference type="GO" id="GO:0043531">
    <property type="term" value="F:ADP binding"/>
    <property type="evidence" value="ECO:0007669"/>
    <property type="project" value="InterPro"/>
</dbReference>
<protein>
    <submittedName>
        <fullName evidence="7">LRR receptor-like serine/threonine-protein kinase</fullName>
    </submittedName>
</protein>
<dbReference type="GO" id="GO:0016301">
    <property type="term" value="F:kinase activity"/>
    <property type="evidence" value="ECO:0007669"/>
    <property type="project" value="UniProtKB-KW"/>
</dbReference>
<dbReference type="InterPro" id="IPR003593">
    <property type="entry name" value="AAA+_ATPase"/>
</dbReference>
<sequence>MGPFLYMALIGMVYGLGYYVVKYSWGRLWSPAAYLLHYRKKVDELGKSFEALKNQKGDVRRMVEAAERNGDVIDDVVSNWLRRVGELEECVGRLVIEAEENKRCFKGCCSDWSWRYKLGKEATEKEDDNKKLRQEGNFLAVSQPSLPPRIDSMPERDFVAFSSTRDAMDKVMDEMRDKKKQLIGIYGMGGVGKTSLMDELGRKFAKGGEFGTVVKVVVSQNPNIAQVRREIAEELGMKLWGDGESAARKLADRLKKEDNIVIMMDDIWDSLELREIGIPNKEEHKGCKILFTTRTLQACKLMESHATILVDVLTEEDSWNFFKSKVGEVSEFPDIEPVARKVADECGGLPLAIVVLGRALRGCNKTTVWEDSLKQLKRSIPYELLSVEERLFKSLELSYNYIKNVEMKLLFLFCCLFREDYEISEDELTRYAVGDGFLRNTYTLDEARSKVHLLVEGLVASCLLLSTDQERHVKMHDVVRDVAVYIASKGEDCFIVKAGLGMRDWPECEELQVCKRISLMNNDIWILPDQPKCPKLLTLLLNINLSLSGLTHNFFQGMPSLTVLDLSYTDIKSLPTSLALLTNLGSLRLDTCKKLRDITLIGQLKNLKILSLQKCPLNILPEGLGNLSNLKLLDISHCSSLKIPPHLIDKLSRLEELFMMGNIMNELLFVEIGSLKRLVNLHVYVKDVKYFSQEVEVIDGWNNLSRFVIYAQLDWYRLATLYRKNLFLKKVNQIANWTKVLLREVEDLRLDDCSWDLDEGSGWVNLKKLHLVNCRSIGSLLNGEHPKCPPNALANLERLYLANLENFEEICNIFLPAHSLEKLRILDILRCQKLVSVMPCHLLRRIHRNLQELSMNSCGQMSEVLNSEGIEEGTVILPQLRRLKLISLPNVVKLWTGAAPAGSLQNLSYLLVQNCNKLEYLFSQESLDSHLKIFPPGTFANLKELSVVSCPYLAHLFLPSLAHELQRLEKLEVRKNRLMKEIIVVEGGVVLDKGAFPRLKEVSLVELPVLESFYSLEREAVCFNWPSLEYIKLENCRHMKRFPIGLESAPKLKKVNVGNGDDAEWFQGLAWEDDSIPSRYKICKGHIGCD</sequence>
<dbReference type="GO" id="GO:0005524">
    <property type="term" value="F:ATP binding"/>
    <property type="evidence" value="ECO:0007669"/>
    <property type="project" value="UniProtKB-KW"/>
</dbReference>
<keyword evidence="4" id="KW-0611">Plant defense</keyword>
<dbReference type="Pfam" id="PF00931">
    <property type="entry name" value="NB-ARC"/>
    <property type="match status" value="1"/>
</dbReference>
<keyword evidence="8" id="KW-1185">Reference proteome</keyword>
<evidence type="ECO:0000256" key="4">
    <source>
        <dbReference type="ARBA" id="ARBA00022821"/>
    </source>
</evidence>
<keyword evidence="5" id="KW-0547">Nucleotide-binding</keyword>
<keyword evidence="7" id="KW-0418">Kinase</keyword>
<dbReference type="FunFam" id="3.40.50.300:FF:001091">
    <property type="entry name" value="Probable disease resistance protein At1g61300"/>
    <property type="match status" value="1"/>
</dbReference>
<dbReference type="PANTHER" id="PTHR33463">
    <property type="entry name" value="NB-ARC DOMAIN-CONTAINING PROTEIN-RELATED"/>
    <property type="match status" value="1"/>
</dbReference>
<dbReference type="PANTHER" id="PTHR33463:SF218">
    <property type="entry name" value="DISEASE RESISTANCE PROTEIN RPS2-LIKE"/>
    <property type="match status" value="1"/>
</dbReference>
<name>A0AAX6G3M3_IRIPA</name>
<dbReference type="InterPro" id="IPR002182">
    <property type="entry name" value="NB-ARC"/>
</dbReference>
<dbReference type="InterPro" id="IPR032675">
    <property type="entry name" value="LRR_dom_sf"/>
</dbReference>
<dbReference type="Pfam" id="PF23247">
    <property type="entry name" value="LRR_RPS2"/>
    <property type="match status" value="2"/>
</dbReference>
<gene>
    <name evidence="7" type="ORF">M6B38_384375</name>
</gene>
<keyword evidence="2" id="KW-0433">Leucine-rich repeat</keyword>
<evidence type="ECO:0000256" key="5">
    <source>
        <dbReference type="ARBA" id="ARBA00022840"/>
    </source>
</evidence>
<dbReference type="EMBL" id="JANAVB010023075">
    <property type="protein sequence ID" value="KAJ6823289.1"/>
    <property type="molecule type" value="Genomic_DNA"/>
</dbReference>
<dbReference type="SUPFAM" id="SSF52540">
    <property type="entry name" value="P-loop containing nucleoside triphosphate hydrolases"/>
    <property type="match status" value="1"/>
</dbReference>
<accession>A0AAX6G3M3</accession>
<reference evidence="7" key="1">
    <citation type="journal article" date="2023" name="GigaByte">
        <title>Genome assembly of the bearded iris, Iris pallida Lam.</title>
        <authorList>
            <person name="Bruccoleri R.E."/>
            <person name="Oakeley E.J."/>
            <person name="Faust A.M.E."/>
            <person name="Altorfer M."/>
            <person name="Dessus-Babus S."/>
            <person name="Burckhardt D."/>
            <person name="Oertli M."/>
            <person name="Naumann U."/>
            <person name="Petersen F."/>
            <person name="Wong J."/>
        </authorList>
    </citation>
    <scope>NUCLEOTIDE SEQUENCE</scope>
    <source>
        <strain evidence="7">GSM-AAB239-AS_SAM_17_03QT</strain>
    </source>
</reference>
<evidence type="ECO:0000259" key="6">
    <source>
        <dbReference type="SMART" id="SM00382"/>
    </source>
</evidence>
<dbReference type="Gene3D" id="3.40.50.300">
    <property type="entry name" value="P-loop containing nucleotide triphosphate hydrolases"/>
    <property type="match status" value="1"/>
</dbReference>
<dbReference type="AlphaFoldDB" id="A0AAX6G3M3"/>
<keyword evidence="5" id="KW-0067">ATP-binding</keyword>
<dbReference type="SMART" id="SM00369">
    <property type="entry name" value="LRR_TYP"/>
    <property type="match status" value="2"/>
</dbReference>
<feature type="domain" description="AAA+ ATPase" evidence="6">
    <location>
        <begin position="179"/>
        <end position="316"/>
    </location>
</feature>
<evidence type="ECO:0000256" key="3">
    <source>
        <dbReference type="ARBA" id="ARBA00022737"/>
    </source>
</evidence>
<dbReference type="InterPro" id="IPR027417">
    <property type="entry name" value="P-loop_NTPase"/>
</dbReference>
<dbReference type="InterPro" id="IPR003591">
    <property type="entry name" value="Leu-rich_rpt_typical-subtyp"/>
</dbReference>
<keyword evidence="7" id="KW-0808">Transferase</keyword>
<dbReference type="Proteomes" id="UP001140949">
    <property type="component" value="Unassembled WGS sequence"/>
</dbReference>
<dbReference type="InterPro" id="IPR042197">
    <property type="entry name" value="Apaf_helical"/>
</dbReference>
<dbReference type="InterPro" id="IPR001611">
    <property type="entry name" value="Leu-rich_rpt"/>
</dbReference>
<comment type="caution">
    <text evidence="7">The sequence shown here is derived from an EMBL/GenBank/DDBJ whole genome shotgun (WGS) entry which is preliminary data.</text>
</comment>
<dbReference type="InterPro" id="IPR057135">
    <property type="entry name" value="At4g27190-like_LRR"/>
</dbReference>
<dbReference type="InterPro" id="IPR050905">
    <property type="entry name" value="Plant_NBS-LRR"/>
</dbReference>
<dbReference type="SMART" id="SM00382">
    <property type="entry name" value="AAA"/>
    <property type="match status" value="1"/>
</dbReference>
<dbReference type="SUPFAM" id="SSF52058">
    <property type="entry name" value="L domain-like"/>
    <property type="match status" value="1"/>
</dbReference>
<organism evidence="7 8">
    <name type="scientific">Iris pallida</name>
    <name type="common">Sweet iris</name>
    <dbReference type="NCBI Taxonomy" id="29817"/>
    <lineage>
        <taxon>Eukaryota</taxon>
        <taxon>Viridiplantae</taxon>
        <taxon>Streptophyta</taxon>
        <taxon>Embryophyta</taxon>
        <taxon>Tracheophyta</taxon>
        <taxon>Spermatophyta</taxon>
        <taxon>Magnoliopsida</taxon>
        <taxon>Liliopsida</taxon>
        <taxon>Asparagales</taxon>
        <taxon>Iridaceae</taxon>
        <taxon>Iridoideae</taxon>
        <taxon>Irideae</taxon>
        <taxon>Iris</taxon>
    </lineage>
</organism>
<dbReference type="Gene3D" id="1.10.10.10">
    <property type="entry name" value="Winged helix-like DNA-binding domain superfamily/Winged helix DNA-binding domain"/>
    <property type="match status" value="1"/>
</dbReference>
<comment type="similarity">
    <text evidence="1">Belongs to the disease resistance NB-LRR family.</text>
</comment>
<dbReference type="Gene3D" id="3.80.10.10">
    <property type="entry name" value="Ribonuclease Inhibitor"/>
    <property type="match status" value="2"/>
</dbReference>
<evidence type="ECO:0000313" key="8">
    <source>
        <dbReference type="Proteomes" id="UP001140949"/>
    </source>
</evidence>
<dbReference type="PROSITE" id="PS51450">
    <property type="entry name" value="LRR"/>
    <property type="match status" value="1"/>
</dbReference>
<keyword evidence="7" id="KW-0675">Receptor</keyword>
<evidence type="ECO:0000313" key="7">
    <source>
        <dbReference type="EMBL" id="KAJ6823289.1"/>
    </source>
</evidence>
<keyword evidence="3" id="KW-0677">Repeat</keyword>
<proteinExistence type="inferred from homology"/>
<dbReference type="Gene3D" id="1.10.8.430">
    <property type="entry name" value="Helical domain of apoptotic protease-activating factors"/>
    <property type="match status" value="1"/>
</dbReference>